<dbReference type="GO" id="GO:0000166">
    <property type="term" value="F:nucleotide binding"/>
    <property type="evidence" value="ECO:0007669"/>
    <property type="project" value="InterPro"/>
</dbReference>
<feature type="domain" description="Gfo/Idh/MocA-like oxidoreductase N-terminal" evidence="3">
    <location>
        <begin position="10"/>
        <end position="131"/>
    </location>
</feature>
<comment type="caution">
    <text evidence="5">The sequence shown here is derived from an EMBL/GenBank/DDBJ whole genome shotgun (WGS) entry which is preliminary data.</text>
</comment>
<dbReference type="RefSeq" id="WP_193916567.1">
    <property type="nucleotide sequence ID" value="NZ_JADEWL010000004.1"/>
</dbReference>
<dbReference type="InterPro" id="IPR055170">
    <property type="entry name" value="GFO_IDH_MocA-like_dom"/>
</dbReference>
<dbReference type="AlphaFoldDB" id="A0A8J7EXD3"/>
<proteinExistence type="inferred from homology"/>
<dbReference type="GO" id="GO:0016491">
    <property type="term" value="F:oxidoreductase activity"/>
    <property type="evidence" value="ECO:0007669"/>
    <property type="project" value="UniProtKB-KW"/>
</dbReference>
<organism evidence="5 6">
    <name type="scientific">Plectonema cf. radiosum LEGE 06105</name>
    <dbReference type="NCBI Taxonomy" id="945769"/>
    <lineage>
        <taxon>Bacteria</taxon>
        <taxon>Bacillati</taxon>
        <taxon>Cyanobacteriota</taxon>
        <taxon>Cyanophyceae</taxon>
        <taxon>Oscillatoriophycideae</taxon>
        <taxon>Oscillatoriales</taxon>
        <taxon>Microcoleaceae</taxon>
        <taxon>Plectonema</taxon>
    </lineage>
</organism>
<dbReference type="Pfam" id="PF01408">
    <property type="entry name" value="GFO_IDH_MocA"/>
    <property type="match status" value="1"/>
</dbReference>
<dbReference type="Gene3D" id="3.40.50.720">
    <property type="entry name" value="NAD(P)-binding Rossmann-like Domain"/>
    <property type="match status" value="1"/>
</dbReference>
<reference evidence="5" key="1">
    <citation type="submission" date="2020-10" db="EMBL/GenBank/DDBJ databases">
        <authorList>
            <person name="Castelo-Branco R."/>
            <person name="Eusebio N."/>
            <person name="Adriana R."/>
            <person name="Vieira A."/>
            <person name="Brugerolle De Fraissinette N."/>
            <person name="Rezende De Castro R."/>
            <person name="Schneider M.P."/>
            <person name="Vasconcelos V."/>
            <person name="Leao P.N."/>
        </authorList>
    </citation>
    <scope>NUCLEOTIDE SEQUENCE</scope>
    <source>
        <strain evidence="5">LEGE 06105</strain>
    </source>
</reference>
<dbReference type="InterPro" id="IPR000683">
    <property type="entry name" value="Gfo/Idh/MocA-like_OxRdtase_N"/>
</dbReference>
<dbReference type="Gene3D" id="3.30.360.10">
    <property type="entry name" value="Dihydrodipicolinate Reductase, domain 2"/>
    <property type="match status" value="1"/>
</dbReference>
<dbReference type="InterPro" id="IPR036291">
    <property type="entry name" value="NAD(P)-bd_dom_sf"/>
</dbReference>
<dbReference type="EMBL" id="JADEWL010000004">
    <property type="protein sequence ID" value="MBE9211528.1"/>
    <property type="molecule type" value="Genomic_DNA"/>
</dbReference>
<gene>
    <name evidence="5" type="ORF">IQ247_02155</name>
</gene>
<keyword evidence="2" id="KW-0560">Oxidoreductase</keyword>
<protein>
    <submittedName>
        <fullName evidence="5">Gfo/Idh/MocA family oxidoreductase</fullName>
    </submittedName>
</protein>
<dbReference type="PANTHER" id="PTHR22604:SF105">
    <property type="entry name" value="TRANS-1,2-DIHYDROBENZENE-1,2-DIOL DEHYDROGENASE"/>
    <property type="match status" value="1"/>
</dbReference>
<dbReference type="SUPFAM" id="SSF55347">
    <property type="entry name" value="Glyceraldehyde-3-phosphate dehydrogenase-like, C-terminal domain"/>
    <property type="match status" value="1"/>
</dbReference>
<evidence type="ECO:0000259" key="3">
    <source>
        <dbReference type="Pfam" id="PF01408"/>
    </source>
</evidence>
<dbReference type="InterPro" id="IPR008354">
    <property type="entry name" value="Glc-Fru_OxRdtase_bac"/>
</dbReference>
<dbReference type="Proteomes" id="UP000620559">
    <property type="component" value="Unassembled WGS sequence"/>
</dbReference>
<keyword evidence="6" id="KW-1185">Reference proteome</keyword>
<dbReference type="SUPFAM" id="SSF51735">
    <property type="entry name" value="NAD(P)-binding Rossmann-fold domains"/>
    <property type="match status" value="1"/>
</dbReference>
<dbReference type="InterPro" id="IPR050984">
    <property type="entry name" value="Gfo/Idh/MocA_domain"/>
</dbReference>
<dbReference type="PRINTS" id="PR01775">
    <property type="entry name" value="GLFROXRDTASE"/>
</dbReference>
<evidence type="ECO:0000313" key="6">
    <source>
        <dbReference type="Proteomes" id="UP000620559"/>
    </source>
</evidence>
<accession>A0A8J7EXD3</accession>
<dbReference type="Pfam" id="PF22725">
    <property type="entry name" value="GFO_IDH_MocA_C3"/>
    <property type="match status" value="1"/>
</dbReference>
<evidence type="ECO:0000259" key="4">
    <source>
        <dbReference type="Pfam" id="PF22725"/>
    </source>
</evidence>
<sequence length="374" mass="41530">MTVQNGKNKLRYAAVGLGWIVQEDVLPAFSNTENSQLAALVSGDATKRKELGAKYQVPTYSYEQYEECLKNENIDAVYIGTPNHLHLEHTVRAASSGVHILCEKPMAVKEDECEEMIRAAKENNVKLMIAYRLHFDKANMEAVRIVQSGQIGEPRIFDSVFSQQVEEGNIRLTAPLSEGGGSVYDMGVYCINAARYLFQDEPIEVFAFIANNGEKRFEQVDEMTSVIMRFPKERLASFTSSFGASSTATFRVIGTKGDLRMDSAYTYAGDLKQQITVEGDTQEKSYSAGDQFGAEIQYFSDCVLNNQEPEPSGTEGLADVRTIRAIIQSAQTGKPVKLDEFKIQTRPTIEQVIQLPAIETPKHFVNAADMQGNS</sequence>
<comment type="similarity">
    <text evidence="1">Belongs to the Gfo/Idh/MocA family.</text>
</comment>
<name>A0A8J7EXD3_9CYAN</name>
<evidence type="ECO:0000256" key="2">
    <source>
        <dbReference type="ARBA" id="ARBA00023002"/>
    </source>
</evidence>
<evidence type="ECO:0000313" key="5">
    <source>
        <dbReference type="EMBL" id="MBE9211528.1"/>
    </source>
</evidence>
<dbReference type="PANTHER" id="PTHR22604">
    <property type="entry name" value="OXIDOREDUCTASES"/>
    <property type="match status" value="1"/>
</dbReference>
<evidence type="ECO:0000256" key="1">
    <source>
        <dbReference type="ARBA" id="ARBA00010928"/>
    </source>
</evidence>
<feature type="domain" description="GFO/IDH/MocA-like oxidoreductase" evidence="4">
    <location>
        <begin position="142"/>
        <end position="259"/>
    </location>
</feature>